<accession>A0ACC2E584</accession>
<dbReference type="Proteomes" id="UP001162992">
    <property type="component" value="Chromosome 3"/>
</dbReference>
<evidence type="ECO:0000313" key="1">
    <source>
        <dbReference type="EMBL" id="KAJ7561651.1"/>
    </source>
</evidence>
<name>A0ACC2E584_DIPCM</name>
<proteinExistence type="predicted"/>
<protein>
    <submittedName>
        <fullName evidence="1">Uncharacterized protein</fullName>
    </submittedName>
</protein>
<comment type="caution">
    <text evidence="1">The sequence shown here is derived from an EMBL/GenBank/DDBJ whole genome shotgun (WGS) entry which is preliminary data.</text>
</comment>
<dbReference type="EMBL" id="CM055094">
    <property type="protein sequence ID" value="KAJ7561651.1"/>
    <property type="molecule type" value="Genomic_DNA"/>
</dbReference>
<reference evidence="2" key="1">
    <citation type="journal article" date="2024" name="Proc. Natl. Acad. Sci. U.S.A.">
        <title>Extraordinary preservation of gene collinearity over three hundred million years revealed in homosporous lycophytes.</title>
        <authorList>
            <person name="Li C."/>
            <person name="Wickell D."/>
            <person name="Kuo L.Y."/>
            <person name="Chen X."/>
            <person name="Nie B."/>
            <person name="Liao X."/>
            <person name="Peng D."/>
            <person name="Ji J."/>
            <person name="Jenkins J."/>
            <person name="Williams M."/>
            <person name="Shu S."/>
            <person name="Plott C."/>
            <person name="Barry K."/>
            <person name="Rajasekar S."/>
            <person name="Grimwood J."/>
            <person name="Han X."/>
            <person name="Sun S."/>
            <person name="Hou Z."/>
            <person name="He W."/>
            <person name="Dai G."/>
            <person name="Sun C."/>
            <person name="Schmutz J."/>
            <person name="Leebens-Mack J.H."/>
            <person name="Li F.W."/>
            <person name="Wang L."/>
        </authorList>
    </citation>
    <scope>NUCLEOTIDE SEQUENCE [LARGE SCALE GENOMIC DNA]</scope>
    <source>
        <strain evidence="2">cv. PW_Plant_1</strain>
    </source>
</reference>
<keyword evidence="2" id="KW-1185">Reference proteome</keyword>
<organism evidence="1 2">
    <name type="scientific">Diphasiastrum complanatum</name>
    <name type="common">Issler's clubmoss</name>
    <name type="synonym">Lycopodium complanatum</name>
    <dbReference type="NCBI Taxonomy" id="34168"/>
    <lineage>
        <taxon>Eukaryota</taxon>
        <taxon>Viridiplantae</taxon>
        <taxon>Streptophyta</taxon>
        <taxon>Embryophyta</taxon>
        <taxon>Tracheophyta</taxon>
        <taxon>Lycopodiopsida</taxon>
        <taxon>Lycopodiales</taxon>
        <taxon>Lycopodiaceae</taxon>
        <taxon>Lycopodioideae</taxon>
        <taxon>Diphasiastrum</taxon>
    </lineage>
</organism>
<sequence>MMPTSSLSSSSASSESSDYSDSDYQASDYEDSWEMLSVGSESDDGSDMAQSRAETSNRAEISNNKKRKKSSEVDEALYLEVNKMICEGADLENLKLEHCKAYLRAHGMRLTGSKTILLARIKEHIELKGGGGEAKHPRSSFVVYCKGRVVKESYGAKKQQHTFTIEVLWSSGLRPLAPMAQLMVKGRNLYRHKIFRQRWTNEDERKKVIQEKHVRGEVARCTRALAKEKPWYKKNYVSETVNQAKMKKRKSEIPSQGNTKKRRLSENGLGKDSIKPMLKNPNVNVGQIMWKEKLRDRNGGVRGDPMNKRISERNLDLRTVSSLRTVNVQSASKQHHMQSSKVGSVQLICSSSHCSNLAPHNCSKKMCKPCCRKSGFICARHS</sequence>
<gene>
    <name evidence="1" type="ORF">O6H91_03G036300</name>
</gene>
<evidence type="ECO:0000313" key="2">
    <source>
        <dbReference type="Proteomes" id="UP001162992"/>
    </source>
</evidence>